<accession>A0A0R1U1K2</accession>
<dbReference type="GO" id="GO:0016757">
    <property type="term" value="F:glycosyltransferase activity"/>
    <property type="evidence" value="ECO:0007669"/>
    <property type="project" value="InterPro"/>
</dbReference>
<dbReference type="InterPro" id="IPR050194">
    <property type="entry name" value="Glycosyltransferase_grp1"/>
</dbReference>
<dbReference type="InterPro" id="IPR028098">
    <property type="entry name" value="Glyco_trans_4-like_N"/>
</dbReference>
<evidence type="ECO:0000259" key="2">
    <source>
        <dbReference type="Pfam" id="PF13439"/>
    </source>
</evidence>
<dbReference type="SUPFAM" id="SSF53756">
    <property type="entry name" value="UDP-Glycosyltransferase/glycogen phosphorylase"/>
    <property type="match status" value="1"/>
</dbReference>
<dbReference type="EMBL" id="AZFT01000043">
    <property type="protein sequence ID" value="KRL85080.1"/>
    <property type="molecule type" value="Genomic_DNA"/>
</dbReference>
<comment type="caution">
    <text evidence="3">The sequence shown here is derived from an EMBL/GenBank/DDBJ whole genome shotgun (WGS) entry which is preliminary data.</text>
</comment>
<feature type="domain" description="Glycosyl transferase family 1" evidence="1">
    <location>
        <begin position="151"/>
        <end position="313"/>
    </location>
</feature>
<sequence>MLNVHMYSSATKVKGQGVGSAYTELIKLLKKYYPDQLEITINQFSPADISHYHTIDPKFFLSTFSKKRGKKIGYVHFLPETLEGSLKLPWIAKKVLYRYVIAFYKRMDALVVVNPTFIPKLEAYGIKKEKITYIPNFVSKAEFFPMNAQEKQQLREKYQIAKDRFVILGVGQVQERKGVFDFIKLAKQNPELEFIWVGGFSFGVITDGYAELKKVVEAPPANLSFPGIVERKKMNDYYNIADVFLLPSYNELFPMSVLEAFSSQTPVMLRELDLYQGVIQGYYAGCNDVTEMDAKLQMLAKDERALMALQKKAISAAKFYSEDRLAKIWLEYYQKQVGKNNVKEK</sequence>
<gene>
    <name evidence="3" type="ORF">FC32_GL000123</name>
</gene>
<protein>
    <submittedName>
        <fullName evidence="3">Glycosyltransferase</fullName>
    </submittedName>
</protein>
<name>A0A0R1U1K2_9LACO</name>
<dbReference type="OrthoDB" id="9802525at2"/>
<dbReference type="PANTHER" id="PTHR45947:SF3">
    <property type="entry name" value="SULFOQUINOVOSYL TRANSFERASE SQD2"/>
    <property type="match status" value="1"/>
</dbReference>
<dbReference type="Gene3D" id="3.40.50.2000">
    <property type="entry name" value="Glycogen Phosphorylase B"/>
    <property type="match status" value="2"/>
</dbReference>
<keyword evidence="4" id="KW-1185">Reference proteome</keyword>
<evidence type="ECO:0000313" key="4">
    <source>
        <dbReference type="Proteomes" id="UP000051324"/>
    </source>
</evidence>
<dbReference type="AlphaFoldDB" id="A0A0R1U1K2"/>
<dbReference type="InterPro" id="IPR001296">
    <property type="entry name" value="Glyco_trans_1"/>
</dbReference>
<evidence type="ECO:0000259" key="1">
    <source>
        <dbReference type="Pfam" id="PF00534"/>
    </source>
</evidence>
<dbReference type="eggNOG" id="COG0438">
    <property type="taxonomic scope" value="Bacteria"/>
</dbReference>
<reference evidence="3 4" key="1">
    <citation type="journal article" date="2015" name="Genome Announc.">
        <title>Expanding the biotechnology potential of lactobacilli through comparative genomics of 213 strains and associated genera.</title>
        <authorList>
            <person name="Sun Z."/>
            <person name="Harris H.M."/>
            <person name="McCann A."/>
            <person name="Guo C."/>
            <person name="Argimon S."/>
            <person name="Zhang W."/>
            <person name="Yang X."/>
            <person name="Jeffery I.B."/>
            <person name="Cooney J.C."/>
            <person name="Kagawa T.F."/>
            <person name="Liu W."/>
            <person name="Song Y."/>
            <person name="Salvetti E."/>
            <person name="Wrobel A."/>
            <person name="Rasinkangas P."/>
            <person name="Parkhill J."/>
            <person name="Rea M.C."/>
            <person name="O'Sullivan O."/>
            <person name="Ritari J."/>
            <person name="Douillard F.P."/>
            <person name="Paul Ross R."/>
            <person name="Yang R."/>
            <person name="Briner A.E."/>
            <person name="Felis G.E."/>
            <person name="de Vos W.M."/>
            <person name="Barrangou R."/>
            <person name="Klaenhammer T.R."/>
            <person name="Caufield P.W."/>
            <person name="Cui Y."/>
            <person name="Zhang H."/>
            <person name="O'Toole P.W."/>
        </authorList>
    </citation>
    <scope>NUCLEOTIDE SEQUENCE [LARGE SCALE GENOMIC DNA]</scope>
    <source>
        <strain evidence="3 4">DSM 16634</strain>
    </source>
</reference>
<dbReference type="RefSeq" id="WP_025087565.1">
    <property type="nucleotide sequence ID" value="NZ_AZFT01000043.1"/>
</dbReference>
<dbReference type="Pfam" id="PF13439">
    <property type="entry name" value="Glyco_transf_4"/>
    <property type="match status" value="1"/>
</dbReference>
<dbReference type="STRING" id="1423724.FC32_GL000123"/>
<dbReference type="Pfam" id="PF00534">
    <property type="entry name" value="Glycos_transf_1"/>
    <property type="match status" value="1"/>
</dbReference>
<evidence type="ECO:0000313" key="3">
    <source>
        <dbReference type="EMBL" id="KRL85080.1"/>
    </source>
</evidence>
<dbReference type="CDD" id="cd03801">
    <property type="entry name" value="GT4_PimA-like"/>
    <property type="match status" value="1"/>
</dbReference>
<organism evidence="3 4">
    <name type="scientific">Ligilactobacillus apodemi DSM 16634 = JCM 16172</name>
    <dbReference type="NCBI Taxonomy" id="1423724"/>
    <lineage>
        <taxon>Bacteria</taxon>
        <taxon>Bacillati</taxon>
        <taxon>Bacillota</taxon>
        <taxon>Bacilli</taxon>
        <taxon>Lactobacillales</taxon>
        <taxon>Lactobacillaceae</taxon>
        <taxon>Ligilactobacillus</taxon>
    </lineage>
</organism>
<proteinExistence type="predicted"/>
<keyword evidence="3" id="KW-0808">Transferase</keyword>
<feature type="domain" description="Glycosyltransferase subfamily 4-like N-terminal" evidence="2">
    <location>
        <begin position="43"/>
        <end position="139"/>
    </location>
</feature>
<dbReference type="PATRIC" id="fig|1423724.4.peg.131"/>
<dbReference type="Proteomes" id="UP000051324">
    <property type="component" value="Unassembled WGS sequence"/>
</dbReference>
<dbReference type="PANTHER" id="PTHR45947">
    <property type="entry name" value="SULFOQUINOVOSYL TRANSFERASE SQD2"/>
    <property type="match status" value="1"/>
</dbReference>